<keyword evidence="2" id="KW-1185">Reference proteome</keyword>
<evidence type="ECO:0000313" key="2">
    <source>
        <dbReference type="Proteomes" id="UP000092321"/>
    </source>
</evidence>
<gene>
    <name evidence="1" type="ORF">HANVADRAFT_4701</name>
</gene>
<evidence type="ECO:0000313" key="1">
    <source>
        <dbReference type="EMBL" id="OBA14619.1"/>
    </source>
</evidence>
<sequence length="306" mass="36341">MFKKTLCLYERTKVKYPLFYKRLLKNVEDDKRNKKELILHCFYNRHCNIPIPINDIMKDGKKNMDTSTNGTNNEPTVKTDDEAVSDVEIDSPFVPNILQVFFDTSKDQTTTIDFSKASKDKNFKEQLEKIKKGKFTKIEFLMNSKKFTPFKFKEPFNKEDYLKELKLISHFQKTLRETSPYIDSSEVNELNKECENKLDDNNDNKPDELEMQEVVPPKENLAAEAKNKYSHLPAYSCKRSSIRARESLKRFLKKKNIQKSDINKYMIMKQHDRSNNDFYKIHDKNILLWKHSRDKKKLHFSLGKLE</sequence>
<comment type="caution">
    <text evidence="1">The sequence shown here is derived from an EMBL/GenBank/DDBJ whole genome shotgun (WGS) entry which is preliminary data.</text>
</comment>
<accession>A0A1B7SDQ8</accession>
<protein>
    <submittedName>
        <fullName evidence="1">Uncharacterized protein</fullName>
    </submittedName>
</protein>
<proteinExistence type="predicted"/>
<dbReference type="AlphaFoldDB" id="A0A1B7SDQ8"/>
<dbReference type="EMBL" id="LXPE01000633">
    <property type="protein sequence ID" value="OBA14619.1"/>
    <property type="molecule type" value="Genomic_DNA"/>
</dbReference>
<reference evidence="2" key="1">
    <citation type="journal article" date="2016" name="Proc. Natl. Acad. Sci. U.S.A.">
        <title>Comparative genomics of biotechnologically important yeasts.</title>
        <authorList>
            <person name="Riley R."/>
            <person name="Haridas S."/>
            <person name="Wolfe K.H."/>
            <person name="Lopes M.R."/>
            <person name="Hittinger C.T."/>
            <person name="Goeker M."/>
            <person name="Salamov A.A."/>
            <person name="Wisecaver J.H."/>
            <person name="Long T.M."/>
            <person name="Calvey C.H."/>
            <person name="Aerts A.L."/>
            <person name="Barry K.W."/>
            <person name="Choi C."/>
            <person name="Clum A."/>
            <person name="Coughlan A.Y."/>
            <person name="Deshpande S."/>
            <person name="Douglass A.P."/>
            <person name="Hanson S.J."/>
            <person name="Klenk H.-P."/>
            <person name="LaButti K.M."/>
            <person name="Lapidus A."/>
            <person name="Lindquist E.A."/>
            <person name="Lipzen A.M."/>
            <person name="Meier-Kolthoff J.P."/>
            <person name="Ohm R.A."/>
            <person name="Otillar R.P."/>
            <person name="Pangilinan J.L."/>
            <person name="Peng Y."/>
            <person name="Rokas A."/>
            <person name="Rosa C.A."/>
            <person name="Scheuner C."/>
            <person name="Sibirny A.A."/>
            <person name="Slot J.C."/>
            <person name="Stielow J.B."/>
            <person name="Sun H."/>
            <person name="Kurtzman C.P."/>
            <person name="Blackwell M."/>
            <person name="Grigoriev I.V."/>
            <person name="Jeffries T.W."/>
        </authorList>
    </citation>
    <scope>NUCLEOTIDE SEQUENCE [LARGE SCALE GENOMIC DNA]</scope>
    <source>
        <strain evidence="2">NRRL Y-1626</strain>
    </source>
</reference>
<name>A0A1B7SDQ8_9ASCO</name>
<dbReference type="Proteomes" id="UP000092321">
    <property type="component" value="Unassembled WGS sequence"/>
</dbReference>
<organism evidence="1 2">
    <name type="scientific">Hanseniaspora valbyensis NRRL Y-1626</name>
    <dbReference type="NCBI Taxonomy" id="766949"/>
    <lineage>
        <taxon>Eukaryota</taxon>
        <taxon>Fungi</taxon>
        <taxon>Dikarya</taxon>
        <taxon>Ascomycota</taxon>
        <taxon>Saccharomycotina</taxon>
        <taxon>Saccharomycetes</taxon>
        <taxon>Saccharomycodales</taxon>
        <taxon>Saccharomycodaceae</taxon>
        <taxon>Hanseniaspora</taxon>
    </lineage>
</organism>